<feature type="domain" description="Flp pilus assembly protein RcpC/CpaB" evidence="1">
    <location>
        <begin position="121"/>
        <end position="224"/>
    </location>
</feature>
<dbReference type="InterPro" id="IPR017592">
    <property type="entry name" value="Pilus_assmbl_Flp-typ_CpaB"/>
</dbReference>
<organism evidence="2 3">
    <name type="scientific">Vibrio quintilis</name>
    <dbReference type="NCBI Taxonomy" id="1117707"/>
    <lineage>
        <taxon>Bacteria</taxon>
        <taxon>Pseudomonadati</taxon>
        <taxon>Pseudomonadota</taxon>
        <taxon>Gammaproteobacteria</taxon>
        <taxon>Vibrionales</taxon>
        <taxon>Vibrionaceae</taxon>
        <taxon>Vibrio</taxon>
    </lineage>
</organism>
<dbReference type="STRING" id="1117707.VQ7734_02291"/>
<evidence type="ECO:0000313" key="3">
    <source>
        <dbReference type="Proteomes" id="UP000184600"/>
    </source>
</evidence>
<name>A0A1M7YV77_9VIBR</name>
<dbReference type="NCBIfam" id="TIGR03177">
    <property type="entry name" value="pilus_cpaB"/>
    <property type="match status" value="1"/>
</dbReference>
<reference evidence="3" key="1">
    <citation type="submission" date="2016-12" db="EMBL/GenBank/DDBJ databases">
        <authorList>
            <person name="Rodrigo-Torres L."/>
            <person name="Arahal R.D."/>
            <person name="Lucena T."/>
        </authorList>
    </citation>
    <scope>NUCLEOTIDE SEQUENCE [LARGE SCALE GENOMIC DNA]</scope>
</reference>
<protein>
    <recommendedName>
        <fullName evidence="1">Flp pilus assembly protein RcpC/CpaB domain-containing protein</fullName>
    </recommendedName>
</protein>
<gene>
    <name evidence="2" type="ORF">VQ7734_02291</name>
</gene>
<dbReference type="AlphaFoldDB" id="A0A1M7YV77"/>
<sequence length="262" mass="28810">MRSKLLMIMALIAIGAGLTGIFFTGENQQVPVSVEKTQPRPVFFKVYRVGNHHLKQGDQVRRNDLEIVSLSESEAGKQGIDGDSLFTPDKHAVYRNDYSPGDLVLRSDIVMPDDPEFIDLMIASDCVPYAVAVAPESVVGGIIRAGSYVDVLALTGVSDNKLELDHFSEREITISPVLSHIRVLKIEPGERDIGADQIRDHLILELTRKQVARLTIAKQVAKLEVYKSAGVTSAKDLRANAGDVLPDFKAVKELRANRIVVK</sequence>
<dbReference type="Pfam" id="PF16976">
    <property type="entry name" value="RcpC"/>
    <property type="match status" value="1"/>
</dbReference>
<dbReference type="EMBL" id="FRFG01000026">
    <property type="protein sequence ID" value="SHO56522.1"/>
    <property type="molecule type" value="Genomic_DNA"/>
</dbReference>
<dbReference type="InterPro" id="IPR031571">
    <property type="entry name" value="RcpC_dom"/>
</dbReference>
<keyword evidence="3" id="KW-1185">Reference proteome</keyword>
<dbReference type="OrthoDB" id="6400671at2"/>
<dbReference type="RefSeq" id="WP_073582582.1">
    <property type="nucleotide sequence ID" value="NZ_AP024897.1"/>
</dbReference>
<evidence type="ECO:0000313" key="2">
    <source>
        <dbReference type="EMBL" id="SHO56522.1"/>
    </source>
</evidence>
<dbReference type="Proteomes" id="UP000184600">
    <property type="component" value="Unassembled WGS sequence"/>
</dbReference>
<evidence type="ECO:0000259" key="1">
    <source>
        <dbReference type="Pfam" id="PF16976"/>
    </source>
</evidence>
<proteinExistence type="predicted"/>
<accession>A0A1M7YV77</accession>